<evidence type="ECO:0000313" key="2">
    <source>
        <dbReference type="EMBL" id="KAJ7701933.1"/>
    </source>
</evidence>
<dbReference type="CDD" id="cd03139">
    <property type="entry name" value="GATase1_PfpI_2"/>
    <property type="match status" value="1"/>
</dbReference>
<gene>
    <name evidence="2" type="ORF">B0H17DRAFT_1195138</name>
</gene>
<proteinExistence type="predicted"/>
<evidence type="ECO:0000259" key="1">
    <source>
        <dbReference type="Pfam" id="PF01965"/>
    </source>
</evidence>
<comment type="caution">
    <text evidence="2">The sequence shown here is derived from an EMBL/GenBank/DDBJ whole genome shotgun (WGS) entry which is preliminary data.</text>
</comment>
<dbReference type="EMBL" id="JARKIE010000016">
    <property type="protein sequence ID" value="KAJ7701933.1"/>
    <property type="molecule type" value="Genomic_DNA"/>
</dbReference>
<dbReference type="Gene3D" id="3.40.50.880">
    <property type="match status" value="1"/>
</dbReference>
<feature type="domain" description="DJ-1/PfpI" evidence="1">
    <location>
        <begin position="7"/>
        <end position="202"/>
    </location>
</feature>
<dbReference type="SUPFAM" id="SSF52317">
    <property type="entry name" value="Class I glutamine amidotransferase-like"/>
    <property type="match status" value="1"/>
</dbReference>
<name>A0AAD7DYD0_MYCRO</name>
<dbReference type="InterPro" id="IPR052158">
    <property type="entry name" value="INH-QAR"/>
</dbReference>
<protein>
    <submittedName>
        <fullName evidence="2">Transcriptional regulator</fullName>
    </submittedName>
</protein>
<evidence type="ECO:0000313" key="3">
    <source>
        <dbReference type="Proteomes" id="UP001221757"/>
    </source>
</evidence>
<dbReference type="Pfam" id="PF01965">
    <property type="entry name" value="DJ-1_PfpI"/>
    <property type="match status" value="1"/>
</dbReference>
<sequence length="236" mass="25410">MPQTLSMAICISDEVTLSDFITPMEIIGALNDADHPVFSAYMPGDVPYRVTIDYLAPTMKPVVSLKGPNAPTLNPTLTYADALASGKQFDILWVPAGPSSDYTSGEKRTPPEEIAFIAQQAPKAKYVMSVCAGAYQLALAGVLEGKRAPTNKAYWSTFYRAIVAATPKDINWVPQARWVVDGNVWTSSGVAAGSDMALAFVEHLAGVKVARFIRGALEIPEVTEKDDPFATFHGLV</sequence>
<dbReference type="PANTHER" id="PTHR43130:SF15">
    <property type="entry name" value="THIJ_PFPI FAMILY PROTEIN (AFU_ORTHOLOGUE AFUA_5G14240)"/>
    <property type="match status" value="1"/>
</dbReference>
<dbReference type="Proteomes" id="UP001221757">
    <property type="component" value="Unassembled WGS sequence"/>
</dbReference>
<dbReference type="PANTHER" id="PTHR43130">
    <property type="entry name" value="ARAC-FAMILY TRANSCRIPTIONAL REGULATOR"/>
    <property type="match status" value="1"/>
</dbReference>
<dbReference type="AlphaFoldDB" id="A0AAD7DYD0"/>
<organism evidence="2 3">
    <name type="scientific">Mycena rosella</name>
    <name type="common">Pink bonnet</name>
    <name type="synonym">Agaricus rosellus</name>
    <dbReference type="NCBI Taxonomy" id="1033263"/>
    <lineage>
        <taxon>Eukaryota</taxon>
        <taxon>Fungi</taxon>
        <taxon>Dikarya</taxon>
        <taxon>Basidiomycota</taxon>
        <taxon>Agaricomycotina</taxon>
        <taxon>Agaricomycetes</taxon>
        <taxon>Agaricomycetidae</taxon>
        <taxon>Agaricales</taxon>
        <taxon>Marasmiineae</taxon>
        <taxon>Mycenaceae</taxon>
        <taxon>Mycena</taxon>
    </lineage>
</organism>
<accession>A0AAD7DYD0</accession>
<dbReference type="InterPro" id="IPR002818">
    <property type="entry name" value="DJ-1/PfpI"/>
</dbReference>
<reference evidence="2" key="1">
    <citation type="submission" date="2023-03" db="EMBL/GenBank/DDBJ databases">
        <title>Massive genome expansion in bonnet fungi (Mycena s.s.) driven by repeated elements and novel gene families across ecological guilds.</title>
        <authorList>
            <consortium name="Lawrence Berkeley National Laboratory"/>
            <person name="Harder C.B."/>
            <person name="Miyauchi S."/>
            <person name="Viragh M."/>
            <person name="Kuo A."/>
            <person name="Thoen E."/>
            <person name="Andreopoulos B."/>
            <person name="Lu D."/>
            <person name="Skrede I."/>
            <person name="Drula E."/>
            <person name="Henrissat B."/>
            <person name="Morin E."/>
            <person name="Kohler A."/>
            <person name="Barry K."/>
            <person name="LaButti K."/>
            <person name="Morin E."/>
            <person name="Salamov A."/>
            <person name="Lipzen A."/>
            <person name="Mereny Z."/>
            <person name="Hegedus B."/>
            <person name="Baldrian P."/>
            <person name="Stursova M."/>
            <person name="Weitz H."/>
            <person name="Taylor A."/>
            <person name="Grigoriev I.V."/>
            <person name="Nagy L.G."/>
            <person name="Martin F."/>
            <person name="Kauserud H."/>
        </authorList>
    </citation>
    <scope>NUCLEOTIDE SEQUENCE</scope>
    <source>
        <strain evidence="2">CBHHK067</strain>
    </source>
</reference>
<dbReference type="InterPro" id="IPR029062">
    <property type="entry name" value="Class_I_gatase-like"/>
</dbReference>
<keyword evidence="3" id="KW-1185">Reference proteome</keyword>